<dbReference type="InterPro" id="IPR036094">
    <property type="entry name" value="NadA_sf"/>
</dbReference>
<dbReference type="RefSeq" id="WP_005884647.1">
    <property type="nucleotide sequence ID" value="NZ_CP028102.1"/>
</dbReference>
<evidence type="ECO:0000256" key="3">
    <source>
        <dbReference type="ARBA" id="ARBA00012669"/>
    </source>
</evidence>
<dbReference type="InterPro" id="IPR003473">
    <property type="entry name" value="NadA"/>
</dbReference>
<dbReference type="Pfam" id="PF02445">
    <property type="entry name" value="NadA"/>
    <property type="match status" value="1"/>
</dbReference>
<dbReference type="PANTHER" id="PTHR30573">
    <property type="entry name" value="QUINOLINATE SYNTHETASE A"/>
    <property type="match status" value="1"/>
</dbReference>
<dbReference type="EMBL" id="CP028102">
    <property type="protein sequence ID" value="AVQ18971.1"/>
    <property type="molecule type" value="Genomic_DNA"/>
</dbReference>
<evidence type="ECO:0000313" key="12">
    <source>
        <dbReference type="Proteomes" id="UP000240258"/>
    </source>
</evidence>
<evidence type="ECO:0000256" key="10">
    <source>
        <dbReference type="NCBIfam" id="TIGR00550"/>
    </source>
</evidence>
<dbReference type="NCBIfam" id="TIGR00550">
    <property type="entry name" value="nadA"/>
    <property type="match status" value="1"/>
</dbReference>
<evidence type="ECO:0000256" key="2">
    <source>
        <dbReference type="ARBA" id="ARBA00005065"/>
    </source>
</evidence>
<sequence length="301" mass="34379">MNKIELIKDLKKKKKAVILAHYYTEDEIQKIADYIGDSYFLSKKAKELKEQVIVMCGVYFMGESVKLLNPNKKVIIPDKSADCPMAHMATLKSINEMRKKYEDLSVVCYVNSTVQLKALSDVCVTSANAVDIVKKLPNRNIFFIPDKHLGNFVASKVPKKNIIINDGYCPIHDRVEVKDIIELKEKYPQALVMVHPECSQEILELADYIGSTSGIIDFVSKSKNQDFIICTEIGILYELKNKNPNKNFYSPKNKMECLDMKKITLDKIIQVLETEENEIILDLEVAERAKKPLEKMLVLGR</sequence>
<reference evidence="12" key="1">
    <citation type="journal article" date="2018" name="MSphere">
        <title>Fusobacterium Genomics Using MinION and Illumina Sequencing Enables Genome Completion and Correction.</title>
        <authorList>
            <person name="Todd S.M."/>
            <person name="Settlage R.E."/>
            <person name="Lahmers K.K."/>
            <person name="Slade D.J."/>
        </authorList>
    </citation>
    <scope>NUCLEOTIDE SEQUENCE [LARGE SCALE GENOMIC DNA]</scope>
    <source>
        <strain evidence="12">ATCC 9817</strain>
    </source>
</reference>
<dbReference type="Proteomes" id="UP000240258">
    <property type="component" value="Chromosome"/>
</dbReference>
<evidence type="ECO:0000256" key="4">
    <source>
        <dbReference type="ARBA" id="ARBA00022485"/>
    </source>
</evidence>
<dbReference type="NCBIfam" id="NF006878">
    <property type="entry name" value="PRK09375.1-2"/>
    <property type="match status" value="1"/>
</dbReference>
<name>A0ABN5J9N3_FUSMR</name>
<evidence type="ECO:0000256" key="7">
    <source>
        <dbReference type="ARBA" id="ARBA00022723"/>
    </source>
</evidence>
<keyword evidence="8" id="KW-0408">Iron</keyword>
<protein>
    <recommendedName>
        <fullName evidence="3 10">Quinolinate synthase</fullName>
        <ecNumber evidence="3 10">2.5.1.72</ecNumber>
    </recommendedName>
</protein>
<keyword evidence="4" id="KW-0004">4Fe-4S</keyword>
<proteinExistence type="predicted"/>
<evidence type="ECO:0000256" key="8">
    <source>
        <dbReference type="ARBA" id="ARBA00023004"/>
    </source>
</evidence>
<evidence type="ECO:0000256" key="9">
    <source>
        <dbReference type="ARBA" id="ARBA00023014"/>
    </source>
</evidence>
<dbReference type="SUPFAM" id="SSF142754">
    <property type="entry name" value="NadA-like"/>
    <property type="match status" value="1"/>
</dbReference>
<dbReference type="Gene3D" id="3.40.50.10800">
    <property type="entry name" value="NadA-like"/>
    <property type="match status" value="3"/>
</dbReference>
<evidence type="ECO:0000256" key="1">
    <source>
        <dbReference type="ARBA" id="ARBA00001966"/>
    </source>
</evidence>
<keyword evidence="12" id="KW-1185">Reference proteome</keyword>
<dbReference type="EC" id="2.5.1.72" evidence="3 10"/>
<keyword evidence="5" id="KW-0662">Pyridine nucleotide biosynthesis</keyword>
<organism evidence="11 12">
    <name type="scientific">Fusobacterium mortiferum ATCC 9817</name>
    <dbReference type="NCBI Taxonomy" id="469616"/>
    <lineage>
        <taxon>Bacteria</taxon>
        <taxon>Fusobacteriati</taxon>
        <taxon>Fusobacteriota</taxon>
        <taxon>Fusobacteriia</taxon>
        <taxon>Fusobacteriales</taxon>
        <taxon>Fusobacteriaceae</taxon>
        <taxon>Fusobacterium</taxon>
    </lineage>
</organism>
<accession>A0ABN5J9N3</accession>
<keyword evidence="9" id="KW-0411">Iron-sulfur</keyword>
<dbReference type="PANTHER" id="PTHR30573:SF0">
    <property type="entry name" value="QUINOLINATE SYNTHASE, CHLOROPLASTIC"/>
    <property type="match status" value="1"/>
</dbReference>
<evidence type="ECO:0000256" key="6">
    <source>
        <dbReference type="ARBA" id="ARBA00022679"/>
    </source>
</evidence>
<keyword evidence="6" id="KW-0808">Transferase</keyword>
<evidence type="ECO:0000313" key="11">
    <source>
        <dbReference type="EMBL" id="AVQ18971.1"/>
    </source>
</evidence>
<comment type="cofactor">
    <cofactor evidence="1">
        <name>[4Fe-4S] cluster</name>
        <dbReference type="ChEBI" id="CHEBI:49883"/>
    </cofactor>
</comment>
<keyword evidence="7" id="KW-0479">Metal-binding</keyword>
<gene>
    <name evidence="11" type="ORF">C4N19_07625</name>
</gene>
<evidence type="ECO:0000256" key="5">
    <source>
        <dbReference type="ARBA" id="ARBA00022642"/>
    </source>
</evidence>
<dbReference type="GeneID" id="62763391"/>
<comment type="pathway">
    <text evidence="2">Cofactor biosynthesis; NAD(+) biosynthesis; quinolinate from iminoaspartate: step 1/1.</text>
</comment>